<feature type="compositionally biased region" description="Polar residues" evidence="1">
    <location>
        <begin position="769"/>
        <end position="784"/>
    </location>
</feature>
<feature type="region of interest" description="Disordered" evidence="1">
    <location>
        <begin position="736"/>
        <end position="811"/>
    </location>
</feature>
<name>A0A2J6RZK0_HYAVF</name>
<dbReference type="AlphaFoldDB" id="A0A2J6RZK0"/>
<protein>
    <submittedName>
        <fullName evidence="2">Uncharacterized protein</fullName>
    </submittedName>
</protein>
<dbReference type="STRING" id="1149755.A0A2J6RZK0"/>
<feature type="region of interest" description="Disordered" evidence="1">
    <location>
        <begin position="293"/>
        <end position="312"/>
    </location>
</feature>
<feature type="compositionally biased region" description="Polar residues" evidence="1">
    <location>
        <begin position="542"/>
        <end position="551"/>
    </location>
</feature>
<dbReference type="Proteomes" id="UP000235786">
    <property type="component" value="Unassembled WGS sequence"/>
</dbReference>
<proteinExistence type="predicted"/>
<sequence length="811" mass="89201">MAMTAIHSAAGVASPNTHSVAISDAKSSALVEAVVALNMETSPATPKRPLAAPIQVEGPKDVDSGYASKSATPEDSNFGPFVVANTHLLSLKRRKKTKLTHFEKEIPKLTQNRFEDLRELYADSLNNLASGLSKRRGILMTLKVLGESEDTAEPWVFIQCDKAIAKKIRRFFTKSSVISDFKPLNPNIYTPKLDIYVHELPPLLLGGKQHRSPTPTNPARKSFETLELYYERDSNAPYSLCGSKVVVSVNGHWRSATIGGLISVETAEGYIQDFGITAGHFLNDECRMEAFDGTGQEEQEEEDELTDDDTDDEFSDYEQDFELDLSLMEEPASIASVHKTADQWRASSDLKASIGYVFWTSQKNLQDDPNLDWALFTIKNNALKLPNIVVADEITRISTEDIEEPRAVVLSTASCGKIHGTLSSSWSYLTLTPGNGLVRTKAVKFSRNQALAPGDSGAWVVDSVSNQLYGHVVASDVFGISYIVPASDVLKDIQHRLSLQAVKLPIFEAHVQSTNGLSQEQVSKTLSNSLKAVDLHQKLSEESGSGHQLSSEDGLPAEAEHQSIARQKNLPSPPSHSPSLDSSKVNITVSAFDEPQQHRAENKSEMRHMKPVMENHQSISWSPIMVTEAAQIASPSYLPTQTFIEQDDPLQRRRISRKLVAVPEASASSPDALKGINTVYLRAPVLLHEHGTSSATKPETLKSKDNILVRAFRRLRRRQKSPEAAHAAIVPSSKVTTISSTDMNSKDYPTVPLSHLQPPPVPVERFSDSGYSTMANTPAASKQPTPQPSPPWQMGEPFQRSYQEEPIKISE</sequence>
<accession>A0A2J6RZK0</accession>
<dbReference type="OrthoDB" id="5865767at2759"/>
<feature type="compositionally biased region" description="Acidic residues" evidence="1">
    <location>
        <begin position="295"/>
        <end position="312"/>
    </location>
</feature>
<gene>
    <name evidence="2" type="ORF">L207DRAFT_578900</name>
</gene>
<organism evidence="2 3">
    <name type="scientific">Hyaloscypha variabilis (strain UAMH 11265 / GT02V1 / F)</name>
    <name type="common">Meliniomyces variabilis</name>
    <dbReference type="NCBI Taxonomy" id="1149755"/>
    <lineage>
        <taxon>Eukaryota</taxon>
        <taxon>Fungi</taxon>
        <taxon>Dikarya</taxon>
        <taxon>Ascomycota</taxon>
        <taxon>Pezizomycotina</taxon>
        <taxon>Leotiomycetes</taxon>
        <taxon>Helotiales</taxon>
        <taxon>Hyaloscyphaceae</taxon>
        <taxon>Hyaloscypha</taxon>
        <taxon>Hyaloscypha variabilis</taxon>
    </lineage>
</organism>
<feature type="region of interest" description="Disordered" evidence="1">
    <location>
        <begin position="44"/>
        <end position="73"/>
    </location>
</feature>
<feature type="compositionally biased region" description="Basic and acidic residues" evidence="1">
    <location>
        <begin position="802"/>
        <end position="811"/>
    </location>
</feature>
<feature type="region of interest" description="Disordered" evidence="1">
    <location>
        <begin position="540"/>
        <end position="561"/>
    </location>
</feature>
<dbReference type="EMBL" id="KZ613941">
    <property type="protein sequence ID" value="PMD43937.1"/>
    <property type="molecule type" value="Genomic_DNA"/>
</dbReference>
<evidence type="ECO:0000256" key="1">
    <source>
        <dbReference type="SAM" id="MobiDB-lite"/>
    </source>
</evidence>
<reference evidence="2 3" key="1">
    <citation type="submission" date="2016-04" db="EMBL/GenBank/DDBJ databases">
        <title>A degradative enzymes factory behind the ericoid mycorrhizal symbiosis.</title>
        <authorList>
            <consortium name="DOE Joint Genome Institute"/>
            <person name="Martino E."/>
            <person name="Morin E."/>
            <person name="Grelet G."/>
            <person name="Kuo A."/>
            <person name="Kohler A."/>
            <person name="Daghino S."/>
            <person name="Barry K."/>
            <person name="Choi C."/>
            <person name="Cichocki N."/>
            <person name="Clum A."/>
            <person name="Copeland A."/>
            <person name="Hainaut M."/>
            <person name="Haridas S."/>
            <person name="Labutti K."/>
            <person name="Lindquist E."/>
            <person name="Lipzen A."/>
            <person name="Khouja H.-R."/>
            <person name="Murat C."/>
            <person name="Ohm R."/>
            <person name="Olson A."/>
            <person name="Spatafora J."/>
            <person name="Veneault-Fourrey C."/>
            <person name="Henrissat B."/>
            <person name="Grigoriev I."/>
            <person name="Martin F."/>
            <person name="Perotto S."/>
        </authorList>
    </citation>
    <scope>NUCLEOTIDE SEQUENCE [LARGE SCALE GENOMIC DNA]</scope>
    <source>
        <strain evidence="2 3">F</strain>
    </source>
</reference>
<evidence type="ECO:0000313" key="2">
    <source>
        <dbReference type="EMBL" id="PMD43937.1"/>
    </source>
</evidence>
<keyword evidence="3" id="KW-1185">Reference proteome</keyword>
<evidence type="ECO:0000313" key="3">
    <source>
        <dbReference type="Proteomes" id="UP000235786"/>
    </source>
</evidence>